<dbReference type="Proteomes" id="UP000326837">
    <property type="component" value="Chromosome"/>
</dbReference>
<keyword evidence="5" id="KW-1185">Reference proteome</keyword>
<dbReference type="KEGG" id="lpav:PLANPX_3502"/>
<keyword evidence="1" id="KW-0732">Signal</keyword>
<evidence type="ECO:0000259" key="3">
    <source>
        <dbReference type="Pfam" id="PF07587"/>
    </source>
</evidence>
<dbReference type="Pfam" id="PF07583">
    <property type="entry name" value="PSCyt2"/>
    <property type="match status" value="1"/>
</dbReference>
<accession>A0A5K7XAY3</accession>
<reference evidence="5" key="1">
    <citation type="submission" date="2019-10" db="EMBL/GenBank/DDBJ databases">
        <title>Lacipirellula parvula gen. nov., sp. nov., representing a lineage of planctomycetes widespread in freshwater anoxic habitats, and description of the family Lacipirellulaceae.</title>
        <authorList>
            <person name="Dedysh S.N."/>
            <person name="Kulichevskaya I.S."/>
            <person name="Beletsky A.V."/>
            <person name="Rakitin A.L."/>
            <person name="Mardanov A.V."/>
            <person name="Ivanova A.A."/>
            <person name="Saltykova V.X."/>
            <person name="Rijpstra W.I.C."/>
            <person name="Sinninghe Damste J.S."/>
            <person name="Ravin N.V."/>
        </authorList>
    </citation>
    <scope>NUCLEOTIDE SEQUENCE [LARGE SCALE GENOMIC DNA]</scope>
    <source>
        <strain evidence="5">PX69</strain>
    </source>
</reference>
<dbReference type="InterPro" id="IPR022655">
    <property type="entry name" value="DUF1553"/>
</dbReference>
<protein>
    <recommendedName>
        <fullName evidence="6">DUF1553 domain-containing protein</fullName>
    </recommendedName>
</protein>
<dbReference type="AlphaFoldDB" id="A0A5K7XAY3"/>
<dbReference type="InterPro" id="IPR011444">
    <property type="entry name" value="DUF1549"/>
</dbReference>
<feature type="domain" description="DUF1549" evidence="2">
    <location>
        <begin position="61"/>
        <end position="244"/>
    </location>
</feature>
<feature type="signal peptide" evidence="1">
    <location>
        <begin position="1"/>
        <end position="34"/>
    </location>
</feature>
<evidence type="ECO:0000313" key="4">
    <source>
        <dbReference type="EMBL" id="BBO33890.1"/>
    </source>
</evidence>
<gene>
    <name evidence="4" type="ORF">PLANPX_3502</name>
</gene>
<dbReference type="PANTHER" id="PTHR35889">
    <property type="entry name" value="CYCLOINULO-OLIGOSACCHARIDE FRUCTANOTRANSFERASE-RELATED"/>
    <property type="match status" value="1"/>
</dbReference>
<feature type="chain" id="PRO_5024870160" description="DUF1553 domain-containing protein" evidence="1">
    <location>
        <begin position="35"/>
        <end position="550"/>
    </location>
</feature>
<dbReference type="Pfam" id="PF07587">
    <property type="entry name" value="PSD1"/>
    <property type="match status" value="1"/>
</dbReference>
<dbReference type="EMBL" id="AP021861">
    <property type="protein sequence ID" value="BBO33890.1"/>
    <property type="molecule type" value="Genomic_DNA"/>
</dbReference>
<dbReference type="PANTHER" id="PTHR35889:SF3">
    <property type="entry name" value="F-BOX DOMAIN-CONTAINING PROTEIN"/>
    <property type="match status" value="1"/>
</dbReference>
<feature type="domain" description="DUF1553" evidence="3">
    <location>
        <begin position="293"/>
        <end position="518"/>
    </location>
</feature>
<evidence type="ECO:0000256" key="1">
    <source>
        <dbReference type="SAM" id="SignalP"/>
    </source>
</evidence>
<sequence length="550" mass="61278">MASLFYTAIKRSRCCWLALAIGFAAMCIAPSSLADDGKIATPLAESALSVDGRQLRMTQRIDELLAQGQAAANVTPAPLGDDAEFLRRASLDLTGVVPRASEVRDFLADEQPDKRQALVDRLLASSRYSTHMATTWRNRILPSGADPSRARDAAALQKWLRTRFARNLRYDNLVGSLLLTNGGDEIGPALYYQSHGVAPEKVAASAAELFLGVKLQCAQCHDHPFADWSQREFWGLAAFFARTESPGAGMGMQTSYKLVDVPRGEVKIPESEEVVPPKYPRGEELSTDDGTTRRSQLVLWLTSRDNRYFSRAAVNWAWSHLFGEGLVDSLDDFDDAKELAANEQLLVELADYFVESKFNLQQLWRTLATTEAYQRSSGYEGDKPPARELFAVMLPKPLTPEQLYDSFMRLAPSPEQRYAAGRTPNEMAAMLDEDPNRVEFVRRMRPPPGEPTEYQAGTLQALMLMNGQTTSRVTGPQESRLLGAINAPFLSDAERIDALFLSTLSRLPNEEERTLFVETLSETTSDEERQQALSDSFWALLNSTEFAFNH</sequence>
<evidence type="ECO:0000313" key="5">
    <source>
        <dbReference type="Proteomes" id="UP000326837"/>
    </source>
</evidence>
<organism evidence="4 5">
    <name type="scientific">Lacipirellula parvula</name>
    <dbReference type="NCBI Taxonomy" id="2650471"/>
    <lineage>
        <taxon>Bacteria</taxon>
        <taxon>Pseudomonadati</taxon>
        <taxon>Planctomycetota</taxon>
        <taxon>Planctomycetia</taxon>
        <taxon>Pirellulales</taxon>
        <taxon>Lacipirellulaceae</taxon>
        <taxon>Lacipirellula</taxon>
    </lineage>
</organism>
<evidence type="ECO:0008006" key="6">
    <source>
        <dbReference type="Google" id="ProtNLM"/>
    </source>
</evidence>
<proteinExistence type="predicted"/>
<name>A0A5K7XAY3_9BACT</name>
<dbReference type="RefSeq" id="WP_152099569.1">
    <property type="nucleotide sequence ID" value="NZ_AP021861.1"/>
</dbReference>
<evidence type="ECO:0000259" key="2">
    <source>
        <dbReference type="Pfam" id="PF07583"/>
    </source>
</evidence>